<proteinExistence type="predicted"/>
<sequence>MARQETPPKARGVRRRRDDASAATFELEELDSEVMRQNSYNYFQRHSFQPNAVNGGYTTSRKRQRTLAEQLEALCLQGSARNARNSSGSSESRGESASSWWREPPTSVERVGVGEIGDDDVEMDTGSMNGSGSPSDGVEADLELDADDDSDGENSEAARLKVFGGVPDVKDMFFGSSSGRQRPMERIFRHYVTMAAERTTRSEPNSPRGDEIVLFRPHPTQFEFPYSLFTPEQIEDLRARHNRRKKRQTLAQERVAKLQGDQSWRFQEIDSSDEADVSSSAEDSDMDTSLDGEGREPHLAGSLSHGEWFLDEDTS</sequence>
<accession>A0A8K1FDN2</accession>
<gene>
    <name evidence="2" type="ORF">Poli38472_003014</name>
</gene>
<keyword evidence="3" id="KW-1185">Reference proteome</keyword>
<dbReference type="AlphaFoldDB" id="A0A8K1FDN2"/>
<feature type="region of interest" description="Disordered" evidence="1">
    <location>
        <begin position="243"/>
        <end position="315"/>
    </location>
</feature>
<evidence type="ECO:0000313" key="3">
    <source>
        <dbReference type="Proteomes" id="UP000794436"/>
    </source>
</evidence>
<protein>
    <submittedName>
        <fullName evidence="2">Uncharacterized protein</fullName>
    </submittedName>
</protein>
<feature type="compositionally biased region" description="Acidic residues" evidence="1">
    <location>
        <begin position="138"/>
        <end position="154"/>
    </location>
</feature>
<dbReference type="EMBL" id="SPLM01000144">
    <property type="protein sequence ID" value="TMW57089.1"/>
    <property type="molecule type" value="Genomic_DNA"/>
</dbReference>
<reference evidence="2" key="1">
    <citation type="submission" date="2019-03" db="EMBL/GenBank/DDBJ databases">
        <title>Long read genome sequence of the mycoparasitic Pythium oligandrum ATCC 38472 isolated from sugarbeet rhizosphere.</title>
        <authorList>
            <person name="Gaulin E."/>
        </authorList>
    </citation>
    <scope>NUCLEOTIDE SEQUENCE</scope>
    <source>
        <strain evidence="2">ATCC 38472_TT</strain>
    </source>
</reference>
<evidence type="ECO:0000313" key="2">
    <source>
        <dbReference type="EMBL" id="TMW57089.1"/>
    </source>
</evidence>
<feature type="compositionally biased region" description="Low complexity" evidence="1">
    <location>
        <begin position="78"/>
        <end position="99"/>
    </location>
</feature>
<organism evidence="2 3">
    <name type="scientific">Pythium oligandrum</name>
    <name type="common">Mycoparasitic fungus</name>
    <dbReference type="NCBI Taxonomy" id="41045"/>
    <lineage>
        <taxon>Eukaryota</taxon>
        <taxon>Sar</taxon>
        <taxon>Stramenopiles</taxon>
        <taxon>Oomycota</taxon>
        <taxon>Peronosporomycetes</taxon>
        <taxon>Pythiales</taxon>
        <taxon>Pythiaceae</taxon>
        <taxon>Pythium</taxon>
    </lineage>
</organism>
<feature type="region of interest" description="Disordered" evidence="1">
    <location>
        <begin position="76"/>
        <end position="156"/>
    </location>
</feature>
<name>A0A8K1FDN2_PYTOL</name>
<dbReference type="Proteomes" id="UP000794436">
    <property type="component" value="Unassembled WGS sequence"/>
</dbReference>
<comment type="caution">
    <text evidence="2">The sequence shown here is derived from an EMBL/GenBank/DDBJ whole genome shotgun (WGS) entry which is preliminary data.</text>
</comment>
<feature type="compositionally biased region" description="Acidic residues" evidence="1">
    <location>
        <begin position="270"/>
        <end position="290"/>
    </location>
</feature>
<evidence type="ECO:0000256" key="1">
    <source>
        <dbReference type="SAM" id="MobiDB-lite"/>
    </source>
</evidence>
<dbReference type="OrthoDB" id="166424at2759"/>
<feature type="region of interest" description="Disordered" evidence="1">
    <location>
        <begin position="1"/>
        <end position="20"/>
    </location>
</feature>